<evidence type="ECO:0000256" key="1">
    <source>
        <dbReference type="SAM" id="MobiDB-lite"/>
    </source>
</evidence>
<reference evidence="2" key="2">
    <citation type="journal article" date="2020" name="Nat. Commun.">
        <title>Large-scale genome sequencing of mycorrhizal fungi provides insights into the early evolution of symbiotic traits.</title>
        <authorList>
            <person name="Miyauchi S."/>
            <person name="Kiss E."/>
            <person name="Kuo A."/>
            <person name="Drula E."/>
            <person name="Kohler A."/>
            <person name="Sanchez-Garcia M."/>
            <person name="Morin E."/>
            <person name="Andreopoulos B."/>
            <person name="Barry K.W."/>
            <person name="Bonito G."/>
            <person name="Buee M."/>
            <person name="Carver A."/>
            <person name="Chen C."/>
            <person name="Cichocki N."/>
            <person name="Clum A."/>
            <person name="Culley D."/>
            <person name="Crous P.W."/>
            <person name="Fauchery L."/>
            <person name="Girlanda M."/>
            <person name="Hayes R.D."/>
            <person name="Keri Z."/>
            <person name="LaButti K."/>
            <person name="Lipzen A."/>
            <person name="Lombard V."/>
            <person name="Magnuson J."/>
            <person name="Maillard F."/>
            <person name="Murat C."/>
            <person name="Nolan M."/>
            <person name="Ohm R.A."/>
            <person name="Pangilinan J."/>
            <person name="Pereira M.F."/>
            <person name="Perotto S."/>
            <person name="Peter M."/>
            <person name="Pfister S."/>
            <person name="Riley R."/>
            <person name="Sitrit Y."/>
            <person name="Stielow J.B."/>
            <person name="Szollosi G."/>
            <person name="Zifcakova L."/>
            <person name="Stursova M."/>
            <person name="Spatafora J.W."/>
            <person name="Tedersoo L."/>
            <person name="Vaario L.M."/>
            <person name="Yamada A."/>
            <person name="Yan M."/>
            <person name="Wang P."/>
            <person name="Xu J."/>
            <person name="Bruns T."/>
            <person name="Baldrian P."/>
            <person name="Vilgalys R."/>
            <person name="Dunand C."/>
            <person name="Henrissat B."/>
            <person name="Grigoriev I.V."/>
            <person name="Hibbett D."/>
            <person name="Nagy L.G."/>
            <person name="Martin F.M."/>
        </authorList>
    </citation>
    <scope>NUCLEOTIDE SEQUENCE</scope>
    <source>
        <strain evidence="2">Prilba</strain>
    </source>
</reference>
<feature type="region of interest" description="Disordered" evidence="1">
    <location>
        <begin position="41"/>
        <end position="73"/>
    </location>
</feature>
<sequence length="132" mass="15205">MRRRFTSSTVTLGFSQLNVTLSLYLRRELFGSRRQTIRSVSLGKLPSEEASEKKRKGCDDRGPVGVLQPLGTTAPRDRRHFMARWRAPIIDTMHPTYYPRVCMTCRHRHPIQCVRGEGRRGAYGPDSIHMFS</sequence>
<accession>A0A9P5JY31</accession>
<dbReference type="EMBL" id="WHVB01000024">
    <property type="protein sequence ID" value="KAF8470977.1"/>
    <property type="molecule type" value="Genomic_DNA"/>
</dbReference>
<evidence type="ECO:0000313" key="2">
    <source>
        <dbReference type="EMBL" id="KAF8470977.1"/>
    </source>
</evidence>
<protein>
    <submittedName>
        <fullName evidence="2">Uncharacterized protein</fullName>
    </submittedName>
</protein>
<name>A0A9P5JY31_9AGAM</name>
<proteinExistence type="predicted"/>
<dbReference type="AlphaFoldDB" id="A0A9P5JY31"/>
<feature type="compositionally biased region" description="Basic and acidic residues" evidence="1">
    <location>
        <begin position="46"/>
        <end position="62"/>
    </location>
</feature>
<organism evidence="2 3">
    <name type="scientific">Russula ochroleuca</name>
    <dbReference type="NCBI Taxonomy" id="152965"/>
    <lineage>
        <taxon>Eukaryota</taxon>
        <taxon>Fungi</taxon>
        <taxon>Dikarya</taxon>
        <taxon>Basidiomycota</taxon>
        <taxon>Agaricomycotina</taxon>
        <taxon>Agaricomycetes</taxon>
        <taxon>Russulales</taxon>
        <taxon>Russulaceae</taxon>
        <taxon>Russula</taxon>
    </lineage>
</organism>
<evidence type="ECO:0000313" key="3">
    <source>
        <dbReference type="Proteomes" id="UP000759537"/>
    </source>
</evidence>
<gene>
    <name evidence="2" type="ORF">DFH94DRAFT_206292</name>
</gene>
<reference evidence="2" key="1">
    <citation type="submission" date="2019-10" db="EMBL/GenBank/DDBJ databases">
        <authorList>
            <consortium name="DOE Joint Genome Institute"/>
            <person name="Kuo A."/>
            <person name="Miyauchi S."/>
            <person name="Kiss E."/>
            <person name="Drula E."/>
            <person name="Kohler A."/>
            <person name="Sanchez-Garcia M."/>
            <person name="Andreopoulos B."/>
            <person name="Barry K.W."/>
            <person name="Bonito G."/>
            <person name="Buee M."/>
            <person name="Carver A."/>
            <person name="Chen C."/>
            <person name="Cichocki N."/>
            <person name="Clum A."/>
            <person name="Culley D."/>
            <person name="Crous P.W."/>
            <person name="Fauchery L."/>
            <person name="Girlanda M."/>
            <person name="Hayes R."/>
            <person name="Keri Z."/>
            <person name="LaButti K."/>
            <person name="Lipzen A."/>
            <person name="Lombard V."/>
            <person name="Magnuson J."/>
            <person name="Maillard F."/>
            <person name="Morin E."/>
            <person name="Murat C."/>
            <person name="Nolan M."/>
            <person name="Ohm R."/>
            <person name="Pangilinan J."/>
            <person name="Pereira M."/>
            <person name="Perotto S."/>
            <person name="Peter M."/>
            <person name="Riley R."/>
            <person name="Sitrit Y."/>
            <person name="Stielow B."/>
            <person name="Szollosi G."/>
            <person name="Zifcakova L."/>
            <person name="Stursova M."/>
            <person name="Spatafora J.W."/>
            <person name="Tedersoo L."/>
            <person name="Vaario L.-M."/>
            <person name="Yamada A."/>
            <person name="Yan M."/>
            <person name="Wang P."/>
            <person name="Xu J."/>
            <person name="Bruns T."/>
            <person name="Baldrian P."/>
            <person name="Vilgalys R."/>
            <person name="Henrissat B."/>
            <person name="Grigoriev I.V."/>
            <person name="Hibbett D."/>
            <person name="Nagy L.G."/>
            <person name="Martin F.M."/>
        </authorList>
    </citation>
    <scope>NUCLEOTIDE SEQUENCE</scope>
    <source>
        <strain evidence="2">Prilba</strain>
    </source>
</reference>
<dbReference type="Proteomes" id="UP000759537">
    <property type="component" value="Unassembled WGS sequence"/>
</dbReference>
<comment type="caution">
    <text evidence="2">The sequence shown here is derived from an EMBL/GenBank/DDBJ whole genome shotgun (WGS) entry which is preliminary data.</text>
</comment>
<keyword evidence="3" id="KW-1185">Reference proteome</keyword>